<dbReference type="RefSeq" id="WP_191766949.1">
    <property type="nucleotide sequence ID" value="NZ_JACSPM010000005.1"/>
</dbReference>
<proteinExistence type="predicted"/>
<name>A0ABR8X5J3_9MICO</name>
<protein>
    <submittedName>
        <fullName evidence="1">Uncharacterized protein</fullName>
    </submittedName>
</protein>
<organism evidence="1 2">
    <name type="scientific">Microbacterium gallinarum</name>
    <dbReference type="NCBI Taxonomy" id="2762209"/>
    <lineage>
        <taxon>Bacteria</taxon>
        <taxon>Bacillati</taxon>
        <taxon>Actinomycetota</taxon>
        <taxon>Actinomycetes</taxon>
        <taxon>Micrococcales</taxon>
        <taxon>Microbacteriaceae</taxon>
        <taxon>Microbacterium</taxon>
    </lineage>
</organism>
<accession>A0ABR8X5J3</accession>
<gene>
    <name evidence="1" type="ORF">H9622_13530</name>
</gene>
<evidence type="ECO:0000313" key="2">
    <source>
        <dbReference type="Proteomes" id="UP000602532"/>
    </source>
</evidence>
<sequence>MTDYVIDLDDREWIGVPPAFPYLEWADAAAWSAAIADAAIPDDPERRAAFERAAFNVASDRPQDVDHVLWFAPEDGRTMGVAFLSVYGEAPADVDLEEVAMLGIDSPTAPQIASHASERFGTVVQSAATVRLSDVAADPETAQGVAGSIRTVAAASDLLFVLNAVDEDLVTLAIMQQPMIDLFERIELLTDDDAVTDAVRHLAQ</sequence>
<evidence type="ECO:0000313" key="1">
    <source>
        <dbReference type="EMBL" id="MBD8024603.1"/>
    </source>
</evidence>
<comment type="caution">
    <text evidence="1">The sequence shown here is derived from an EMBL/GenBank/DDBJ whole genome shotgun (WGS) entry which is preliminary data.</text>
</comment>
<dbReference type="EMBL" id="JACSPM010000005">
    <property type="protein sequence ID" value="MBD8024603.1"/>
    <property type="molecule type" value="Genomic_DNA"/>
</dbReference>
<keyword evidence="2" id="KW-1185">Reference proteome</keyword>
<reference evidence="1 2" key="1">
    <citation type="submission" date="2020-08" db="EMBL/GenBank/DDBJ databases">
        <title>A Genomic Blueprint of the Chicken Gut Microbiome.</title>
        <authorList>
            <person name="Gilroy R."/>
            <person name="Ravi A."/>
            <person name="Getino M."/>
            <person name="Pursley I."/>
            <person name="Horton D.L."/>
            <person name="Alikhan N.-F."/>
            <person name="Baker D."/>
            <person name="Gharbi K."/>
            <person name="Hall N."/>
            <person name="Watson M."/>
            <person name="Adriaenssens E.M."/>
            <person name="Foster-Nyarko E."/>
            <person name="Jarju S."/>
            <person name="Secka A."/>
            <person name="Antonio M."/>
            <person name="Oren A."/>
            <person name="Chaudhuri R."/>
            <person name="La Ragione R.M."/>
            <person name="Hildebrand F."/>
            <person name="Pallen M.J."/>
        </authorList>
    </citation>
    <scope>NUCLEOTIDE SEQUENCE [LARGE SCALE GENOMIC DNA]</scope>
    <source>
        <strain evidence="1 2">Sa1CUA4</strain>
    </source>
</reference>
<dbReference type="Proteomes" id="UP000602532">
    <property type="component" value="Unassembled WGS sequence"/>
</dbReference>